<dbReference type="Pfam" id="PF05699">
    <property type="entry name" value="Dimer_Tnp_hAT"/>
    <property type="match status" value="1"/>
</dbReference>
<keyword evidence="9" id="KW-1185">Reference proteome</keyword>
<feature type="region of interest" description="Disordered" evidence="6">
    <location>
        <begin position="739"/>
        <end position="759"/>
    </location>
</feature>
<protein>
    <recommendedName>
        <fullName evidence="7">HAT C-terminal dimerisation domain-containing protein</fullName>
    </recommendedName>
</protein>
<dbReference type="InterPro" id="IPR052035">
    <property type="entry name" value="ZnF_BED_domain_contain"/>
</dbReference>
<keyword evidence="4" id="KW-0862">Zinc</keyword>
<dbReference type="SUPFAM" id="SSF53098">
    <property type="entry name" value="Ribonuclease H-like"/>
    <property type="match status" value="1"/>
</dbReference>
<evidence type="ECO:0000256" key="6">
    <source>
        <dbReference type="SAM" id="MobiDB-lite"/>
    </source>
</evidence>
<keyword evidence="5" id="KW-0539">Nucleus</keyword>
<name>A0A1X6PHT8_PORUM</name>
<dbReference type="GO" id="GO:0005634">
    <property type="term" value="C:nucleus"/>
    <property type="evidence" value="ECO:0007669"/>
    <property type="project" value="UniProtKB-SubCell"/>
</dbReference>
<dbReference type="OrthoDB" id="3172935at2759"/>
<comment type="subcellular location">
    <subcellularLocation>
        <location evidence="1">Nucleus</location>
    </subcellularLocation>
</comment>
<keyword evidence="3" id="KW-0863">Zinc-finger</keyword>
<evidence type="ECO:0000256" key="2">
    <source>
        <dbReference type="ARBA" id="ARBA00022723"/>
    </source>
</evidence>
<evidence type="ECO:0000256" key="3">
    <source>
        <dbReference type="ARBA" id="ARBA00022771"/>
    </source>
</evidence>
<evidence type="ECO:0000256" key="5">
    <source>
        <dbReference type="ARBA" id="ARBA00023242"/>
    </source>
</evidence>
<evidence type="ECO:0000313" key="9">
    <source>
        <dbReference type="Proteomes" id="UP000218209"/>
    </source>
</evidence>
<dbReference type="InterPro" id="IPR012337">
    <property type="entry name" value="RNaseH-like_sf"/>
</dbReference>
<dbReference type="PANTHER" id="PTHR46481">
    <property type="entry name" value="ZINC FINGER BED DOMAIN-CONTAINING PROTEIN 4"/>
    <property type="match status" value="1"/>
</dbReference>
<dbReference type="Proteomes" id="UP000218209">
    <property type="component" value="Unassembled WGS sequence"/>
</dbReference>
<dbReference type="GO" id="GO:0046983">
    <property type="term" value="F:protein dimerization activity"/>
    <property type="evidence" value="ECO:0007669"/>
    <property type="project" value="InterPro"/>
</dbReference>
<dbReference type="PANTHER" id="PTHR46481:SF10">
    <property type="entry name" value="ZINC FINGER BED DOMAIN-CONTAINING PROTEIN 39"/>
    <property type="match status" value="1"/>
</dbReference>
<evidence type="ECO:0000259" key="7">
    <source>
        <dbReference type="Pfam" id="PF05699"/>
    </source>
</evidence>
<dbReference type="GO" id="GO:0008270">
    <property type="term" value="F:zinc ion binding"/>
    <property type="evidence" value="ECO:0007669"/>
    <property type="project" value="UniProtKB-KW"/>
</dbReference>
<evidence type="ECO:0000256" key="1">
    <source>
        <dbReference type="ARBA" id="ARBA00004123"/>
    </source>
</evidence>
<proteinExistence type="predicted"/>
<dbReference type="InterPro" id="IPR008906">
    <property type="entry name" value="HATC_C_dom"/>
</dbReference>
<dbReference type="AlphaFoldDB" id="A0A1X6PHT8"/>
<evidence type="ECO:0000256" key="4">
    <source>
        <dbReference type="ARBA" id="ARBA00022833"/>
    </source>
</evidence>
<evidence type="ECO:0000313" key="8">
    <source>
        <dbReference type="EMBL" id="OSX80306.1"/>
    </source>
</evidence>
<gene>
    <name evidence="8" type="ORF">BU14_0055s0028</name>
</gene>
<sequence>MLTGDTTETILALCGDAGKDVPATYRRMEKSTVSRKMRSAMWGFVQLYELSSAREQHKVAMCCLCHRLGKHALIISRRGNNSNGNKHLEYHANKDVPTVKQLAHARVTLYIMRKVSGGTRERQLGEDNKITKYVKHDQREHHLSFVRMQMMTMSPHFISSNAFMRSFLAQVSTYTPPVPDTVTHHLLELHMYLLSLVRRKIANVKTEFRGMAFCHMVCDLWTEKHRSNAFRSVVFRCVDPISIKMEVVHLGVSLFVGRHDNASIRWWLSRLLASSGLSEAEISSKTTDSGVNVREAMCSLQAAVTDSDLVVIGRLHKSKNPRVNTVLGRMQKLLGHFNHSERSVELYNRVPVPFPDPQSGPLPPRSLLRDIITRWSSTYRAIARPYTCHDRLAAFFASPDVGDVPRRRDLSPDDCDRLRHVLGVLRNSFEVRTRTESTVDPVCGLVSLLGFLRQALYAPCFRMPVPPRTALEVGSDAIQKYCAAHSMQLVVEVNNYLYATDNRYVKPTPGKKAMCEEAATVVAVLRTQVDPRFFNSDDASSNILDCPAVLASSMVTPGGPRLFREVARLVDQSDPVMRATLIVHDLCAKFVSPALRAPNARQAQTPSARHRARSCLVDLCADDDDGASAVATPEATAAQEELKRDAIQYWCSHKAKCPSLVVVTASVLGAVTSSAASERDFSLAGNIMRKSRASDLPRHLAMHCFSYDNVAPFFLLPANLDDVQRLTMEEARKARTDMTFGGASAYQEDDTDGSDNEEL</sequence>
<keyword evidence="2" id="KW-0479">Metal-binding</keyword>
<accession>A0A1X6PHT8</accession>
<feature type="compositionally biased region" description="Acidic residues" evidence="6">
    <location>
        <begin position="747"/>
        <end position="759"/>
    </location>
</feature>
<organism evidence="8 9">
    <name type="scientific">Porphyra umbilicalis</name>
    <name type="common">Purple laver</name>
    <name type="synonym">Red alga</name>
    <dbReference type="NCBI Taxonomy" id="2786"/>
    <lineage>
        <taxon>Eukaryota</taxon>
        <taxon>Rhodophyta</taxon>
        <taxon>Bangiophyceae</taxon>
        <taxon>Bangiales</taxon>
        <taxon>Bangiaceae</taxon>
        <taxon>Porphyra</taxon>
    </lineage>
</organism>
<dbReference type="EMBL" id="KV918777">
    <property type="protein sequence ID" value="OSX80306.1"/>
    <property type="molecule type" value="Genomic_DNA"/>
</dbReference>
<reference evidence="8 9" key="1">
    <citation type="submission" date="2017-03" db="EMBL/GenBank/DDBJ databases">
        <title>WGS assembly of Porphyra umbilicalis.</title>
        <authorList>
            <person name="Brawley S.H."/>
            <person name="Blouin N.A."/>
            <person name="Ficko-Blean E."/>
            <person name="Wheeler G.L."/>
            <person name="Lohr M."/>
            <person name="Goodson H.V."/>
            <person name="Jenkins J.W."/>
            <person name="Blaby-Haas C.E."/>
            <person name="Helliwell K.E."/>
            <person name="Chan C."/>
            <person name="Marriage T."/>
            <person name="Bhattacharya D."/>
            <person name="Klein A.S."/>
            <person name="Badis Y."/>
            <person name="Brodie J."/>
            <person name="Cao Y."/>
            <person name="Collen J."/>
            <person name="Dittami S.M."/>
            <person name="Gachon C.M."/>
            <person name="Green B.R."/>
            <person name="Karpowicz S."/>
            <person name="Kim J.W."/>
            <person name="Kudahl U."/>
            <person name="Lin S."/>
            <person name="Michel G."/>
            <person name="Mittag M."/>
            <person name="Olson B.J."/>
            <person name="Pangilinan J."/>
            <person name="Peng Y."/>
            <person name="Qiu H."/>
            <person name="Shu S."/>
            <person name="Singer J.T."/>
            <person name="Smith A.G."/>
            <person name="Sprecher B.N."/>
            <person name="Wagner V."/>
            <person name="Wang W."/>
            <person name="Wang Z.-Y."/>
            <person name="Yan J."/>
            <person name="Yarish C."/>
            <person name="Zoeuner-Riek S."/>
            <person name="Zhuang Y."/>
            <person name="Zou Y."/>
            <person name="Lindquist E.A."/>
            <person name="Grimwood J."/>
            <person name="Barry K."/>
            <person name="Rokhsar D.S."/>
            <person name="Schmutz J."/>
            <person name="Stiller J.W."/>
            <person name="Grossman A.R."/>
            <person name="Prochnik S.E."/>
        </authorList>
    </citation>
    <scope>NUCLEOTIDE SEQUENCE [LARGE SCALE GENOMIC DNA]</scope>
    <source>
        <strain evidence="8">4086291</strain>
    </source>
</reference>
<feature type="domain" description="HAT C-terminal dimerisation" evidence="7">
    <location>
        <begin position="643"/>
        <end position="709"/>
    </location>
</feature>